<proteinExistence type="predicted"/>
<organism evidence="2 3">
    <name type="scientific">Seiridium unicorne</name>
    <dbReference type="NCBI Taxonomy" id="138068"/>
    <lineage>
        <taxon>Eukaryota</taxon>
        <taxon>Fungi</taxon>
        <taxon>Dikarya</taxon>
        <taxon>Ascomycota</taxon>
        <taxon>Pezizomycotina</taxon>
        <taxon>Sordariomycetes</taxon>
        <taxon>Xylariomycetidae</taxon>
        <taxon>Amphisphaeriales</taxon>
        <taxon>Sporocadaceae</taxon>
        <taxon>Seiridium</taxon>
    </lineage>
</organism>
<keyword evidence="3" id="KW-1185">Reference proteome</keyword>
<protein>
    <submittedName>
        <fullName evidence="2">Uncharacterized protein</fullName>
    </submittedName>
</protein>
<gene>
    <name evidence="2" type="ORF">SUNI508_02520</name>
</gene>
<evidence type="ECO:0000313" key="2">
    <source>
        <dbReference type="EMBL" id="KAK9413321.1"/>
    </source>
</evidence>
<dbReference type="EMBL" id="JARVKF010000440">
    <property type="protein sequence ID" value="KAK9413321.1"/>
    <property type="molecule type" value="Genomic_DNA"/>
</dbReference>
<name>A0ABR2UG34_9PEZI</name>
<dbReference type="Proteomes" id="UP001408356">
    <property type="component" value="Unassembled WGS sequence"/>
</dbReference>
<sequence length="318" mass="34312">MSEVAGAIGLIGSVMTIWSFLGDQIPEVKAPSSNYRVTIGLDGFKDDNGNSLSNAGGSIDLVKVYNVNHELIGSGKGASIGDGDDQYGDMAIEQHGNSQSVWTEFYSGKDAICIAAISATMDEGTKWGWTGDWGYMCGLDWFPSGYVMQNRDGDKSACTWIDKDHTNDIKAAAIGMNWGDLQAPKDGKPPSQDDAKKNCGDKMLAWPKDGGDQMLPASNSKRSLVRRSQRSDNRLVVSALPSHNATEVCESETSWGPDFVAKAEGFYCNMETHEAIPLCEGSTKTGCFDLDNPNGPAVVQRNGKRSTREFSGVIKWGN</sequence>
<feature type="region of interest" description="Disordered" evidence="1">
    <location>
        <begin position="181"/>
        <end position="229"/>
    </location>
</feature>
<comment type="caution">
    <text evidence="2">The sequence shown here is derived from an EMBL/GenBank/DDBJ whole genome shotgun (WGS) entry which is preliminary data.</text>
</comment>
<reference evidence="2 3" key="1">
    <citation type="journal article" date="2024" name="J. Plant Pathol.">
        <title>Sequence and assembly of the genome of Seiridium unicorne, isolate CBS 538.82, causal agent of cypress canker disease.</title>
        <authorList>
            <person name="Scali E."/>
            <person name="Rocca G.D."/>
            <person name="Danti R."/>
            <person name="Garbelotto M."/>
            <person name="Barberini S."/>
            <person name="Baroncelli R."/>
            <person name="Emiliani G."/>
        </authorList>
    </citation>
    <scope>NUCLEOTIDE SEQUENCE [LARGE SCALE GENOMIC DNA]</scope>
    <source>
        <strain evidence="2 3">BM-138-508</strain>
    </source>
</reference>
<evidence type="ECO:0000256" key="1">
    <source>
        <dbReference type="SAM" id="MobiDB-lite"/>
    </source>
</evidence>
<feature type="compositionally biased region" description="Basic and acidic residues" evidence="1">
    <location>
        <begin position="183"/>
        <end position="200"/>
    </location>
</feature>
<accession>A0ABR2UG34</accession>
<evidence type="ECO:0000313" key="3">
    <source>
        <dbReference type="Proteomes" id="UP001408356"/>
    </source>
</evidence>